<protein>
    <submittedName>
        <fullName evidence="1">Uncharacterized protein</fullName>
    </submittedName>
</protein>
<accession>A0ABQ7EBX5</accession>
<keyword evidence="2" id="KW-1185">Reference proteome</keyword>
<evidence type="ECO:0000313" key="2">
    <source>
        <dbReference type="Proteomes" id="UP000266723"/>
    </source>
</evidence>
<organism evidence="1 2">
    <name type="scientific">Brassica cretica</name>
    <name type="common">Mustard</name>
    <dbReference type="NCBI Taxonomy" id="69181"/>
    <lineage>
        <taxon>Eukaryota</taxon>
        <taxon>Viridiplantae</taxon>
        <taxon>Streptophyta</taxon>
        <taxon>Embryophyta</taxon>
        <taxon>Tracheophyta</taxon>
        <taxon>Spermatophyta</taxon>
        <taxon>Magnoliopsida</taxon>
        <taxon>eudicotyledons</taxon>
        <taxon>Gunneridae</taxon>
        <taxon>Pentapetalae</taxon>
        <taxon>rosids</taxon>
        <taxon>malvids</taxon>
        <taxon>Brassicales</taxon>
        <taxon>Brassicaceae</taxon>
        <taxon>Brassiceae</taxon>
        <taxon>Brassica</taxon>
    </lineage>
</organism>
<dbReference type="EMBL" id="QGKV02000299">
    <property type="protein sequence ID" value="KAF3594494.1"/>
    <property type="molecule type" value="Genomic_DNA"/>
</dbReference>
<evidence type="ECO:0000313" key="1">
    <source>
        <dbReference type="EMBL" id="KAF3594494.1"/>
    </source>
</evidence>
<dbReference type="Proteomes" id="UP000266723">
    <property type="component" value="Unassembled WGS sequence"/>
</dbReference>
<sequence>MERDGLLWYTAVTIRGNMRKPQKRVCRLSLCRPEPCTGGLGGIHENRRLYSMGNLKQILTGFVFNQQTVWILSDGWVLIDTCGFEFDCGTVGPSLDRVSGVRACVWNRWLWLSNCSEGLKEGCGDVLKRIGWCEERVADACGTRGRVTDTGMTEEQDGLAGSGALSMASVPSVLDGWLETKLSLFVLGHVGMESSVGSYGWMSGQAKFELTPRQ</sequence>
<reference evidence="1 2" key="1">
    <citation type="journal article" date="2020" name="BMC Genomics">
        <title>Intraspecific diversification of the crop wild relative Brassica cretica Lam. using demographic model selection.</title>
        <authorList>
            <person name="Kioukis A."/>
            <person name="Michalopoulou V.A."/>
            <person name="Briers L."/>
            <person name="Pirintsos S."/>
            <person name="Studholme D.J."/>
            <person name="Pavlidis P."/>
            <person name="Sarris P.F."/>
        </authorList>
    </citation>
    <scope>NUCLEOTIDE SEQUENCE [LARGE SCALE GENOMIC DNA]</scope>
    <source>
        <strain evidence="2">cv. PFS-1207/04</strain>
    </source>
</reference>
<name>A0ABQ7EBX5_BRACR</name>
<comment type="caution">
    <text evidence="1">The sequence shown here is derived from an EMBL/GenBank/DDBJ whole genome shotgun (WGS) entry which is preliminary data.</text>
</comment>
<gene>
    <name evidence="1" type="ORF">DY000_02020445</name>
</gene>
<proteinExistence type="predicted"/>